<dbReference type="EMBL" id="VSSQ01045762">
    <property type="protein sequence ID" value="MPM99671.1"/>
    <property type="molecule type" value="Genomic_DNA"/>
</dbReference>
<dbReference type="GO" id="GO:0005524">
    <property type="term" value="F:ATP binding"/>
    <property type="evidence" value="ECO:0007669"/>
    <property type="project" value="InterPro"/>
</dbReference>
<dbReference type="Gene3D" id="3.40.50.300">
    <property type="entry name" value="P-loop containing nucleotide triphosphate hydrolases"/>
    <property type="match status" value="1"/>
</dbReference>
<evidence type="ECO:0000256" key="3">
    <source>
        <dbReference type="ARBA" id="ARBA00022777"/>
    </source>
</evidence>
<keyword evidence="1 4" id="KW-0808">Transferase</keyword>
<dbReference type="InterPro" id="IPR000850">
    <property type="entry name" value="Adenylat/UMP-CMP_kin"/>
</dbReference>
<proteinExistence type="inferred from homology"/>
<protein>
    <submittedName>
        <fullName evidence="4">Adenylate kinase</fullName>
        <ecNumber evidence="4">2.7.4.3</ecNumber>
    </submittedName>
</protein>
<evidence type="ECO:0000256" key="2">
    <source>
        <dbReference type="ARBA" id="ARBA00022741"/>
    </source>
</evidence>
<dbReference type="SUPFAM" id="SSF52540">
    <property type="entry name" value="P-loop containing nucleoside triphosphate hydrolases"/>
    <property type="match status" value="1"/>
</dbReference>
<evidence type="ECO:0000256" key="1">
    <source>
        <dbReference type="ARBA" id="ARBA00022679"/>
    </source>
</evidence>
<organism evidence="4">
    <name type="scientific">bioreactor metagenome</name>
    <dbReference type="NCBI Taxonomy" id="1076179"/>
    <lineage>
        <taxon>unclassified sequences</taxon>
        <taxon>metagenomes</taxon>
        <taxon>ecological metagenomes</taxon>
    </lineage>
</organism>
<dbReference type="NCBIfam" id="NF011105">
    <property type="entry name" value="PRK14532.1"/>
    <property type="match status" value="1"/>
</dbReference>
<dbReference type="PROSITE" id="PS00113">
    <property type="entry name" value="ADENYLATE_KINASE"/>
    <property type="match status" value="1"/>
</dbReference>
<sequence length="192" mass="21744">MKYYIIFGPPGAGKGTQSVLLAEKYTLTHISTGELLRKEIESRSELGLKVKAIIENGKLVDDDTILELLNRVISGTQNGNKGYILDGYPRTIPQAEALDTILAAKGEKIAAVISLEIDEEVIFQRIALRAQLEERKDDMDRATIENRIAQYHRKTEPLIAYYKERGKYFQVNGNKKIDDNFKDICDILDKIK</sequence>
<dbReference type="GO" id="GO:0004017">
    <property type="term" value="F:AMP kinase activity"/>
    <property type="evidence" value="ECO:0007669"/>
    <property type="project" value="UniProtKB-EC"/>
</dbReference>
<evidence type="ECO:0000313" key="4">
    <source>
        <dbReference type="EMBL" id="MPM99671.1"/>
    </source>
</evidence>
<name>A0A645EEG9_9ZZZZ</name>
<reference evidence="4" key="1">
    <citation type="submission" date="2019-08" db="EMBL/GenBank/DDBJ databases">
        <authorList>
            <person name="Kucharzyk K."/>
            <person name="Murdoch R.W."/>
            <person name="Higgins S."/>
            <person name="Loffler F."/>
        </authorList>
    </citation>
    <scope>NUCLEOTIDE SEQUENCE</scope>
</reference>
<dbReference type="AlphaFoldDB" id="A0A645EEG9"/>
<dbReference type="InterPro" id="IPR033690">
    <property type="entry name" value="Adenylat_kinase_CS"/>
</dbReference>
<keyword evidence="2" id="KW-0547">Nucleotide-binding</keyword>
<dbReference type="CDD" id="cd01428">
    <property type="entry name" value="ADK"/>
    <property type="match status" value="1"/>
</dbReference>
<dbReference type="PRINTS" id="PR00094">
    <property type="entry name" value="ADENYLTKNASE"/>
</dbReference>
<dbReference type="NCBIfam" id="NF001381">
    <property type="entry name" value="PRK00279.1-3"/>
    <property type="match status" value="1"/>
</dbReference>
<comment type="caution">
    <text evidence="4">The sequence shown here is derived from an EMBL/GenBank/DDBJ whole genome shotgun (WGS) entry which is preliminary data.</text>
</comment>
<dbReference type="PANTHER" id="PTHR23359">
    <property type="entry name" value="NUCLEOTIDE KINASE"/>
    <property type="match status" value="1"/>
</dbReference>
<dbReference type="EC" id="2.7.4.3" evidence="4"/>
<accession>A0A645EEG9</accession>
<dbReference type="HAMAP" id="MF_00235">
    <property type="entry name" value="Adenylate_kinase_Adk"/>
    <property type="match status" value="1"/>
</dbReference>
<dbReference type="InterPro" id="IPR027417">
    <property type="entry name" value="P-loop_NTPase"/>
</dbReference>
<dbReference type="NCBIfam" id="NF011100">
    <property type="entry name" value="PRK14527.1"/>
    <property type="match status" value="1"/>
</dbReference>
<gene>
    <name evidence="4" type="primary">adk_46</name>
    <name evidence="4" type="ORF">SDC9_146865</name>
</gene>
<keyword evidence="3 4" id="KW-0418">Kinase</keyword>
<dbReference type="Pfam" id="PF00406">
    <property type="entry name" value="ADK"/>
    <property type="match status" value="1"/>
</dbReference>